<dbReference type="EMBL" id="AYSL01001557">
    <property type="protein sequence ID" value="KTF05802.1"/>
    <property type="molecule type" value="Genomic_DNA"/>
</dbReference>
<gene>
    <name evidence="2" type="ORF">MGSAQ_002703</name>
</gene>
<reference evidence="2" key="1">
    <citation type="submission" date="2013-11" db="EMBL/GenBank/DDBJ databases">
        <title>Microbial diversity, functional groups and degradation webs in Northern and Southern Mediterranean and Red Sea marine crude oil polluted sites.</title>
        <authorList>
            <person name="Daffonchio D."/>
            <person name="Mapelli F."/>
            <person name="Ferrer M."/>
            <person name="Richter M."/>
            <person name="Cherif A."/>
            <person name="Malkawi H.I."/>
            <person name="Yakimov M.M."/>
            <person name="Abdel-Fattah Y.R."/>
            <person name="Blaghen M."/>
            <person name="Golyshin P.N."/>
            <person name="Kalogerakis N."/>
            <person name="Boon N."/>
            <person name="Magagnini M."/>
            <person name="Fava F."/>
        </authorList>
    </citation>
    <scope>NUCLEOTIDE SEQUENCE</scope>
</reference>
<accession>A0A1B6NSA3</accession>
<proteinExistence type="predicted"/>
<dbReference type="AlphaFoldDB" id="A0A1B6NSA3"/>
<sequence length="25" mass="2704">MAVIFGRDTMNMSQGNTTSQGLSQE</sequence>
<name>A0A1B6NSA3_9ZZZZ</name>
<feature type="compositionally biased region" description="Polar residues" evidence="1">
    <location>
        <begin position="10"/>
        <end position="25"/>
    </location>
</feature>
<comment type="caution">
    <text evidence="2">The sequence shown here is derived from an EMBL/GenBank/DDBJ whole genome shotgun (WGS) entry which is preliminary data.</text>
</comment>
<evidence type="ECO:0000256" key="1">
    <source>
        <dbReference type="SAM" id="MobiDB-lite"/>
    </source>
</evidence>
<organism evidence="2">
    <name type="scientific">marine sediment metagenome</name>
    <dbReference type="NCBI Taxonomy" id="412755"/>
    <lineage>
        <taxon>unclassified sequences</taxon>
        <taxon>metagenomes</taxon>
        <taxon>ecological metagenomes</taxon>
    </lineage>
</organism>
<feature type="non-terminal residue" evidence="2">
    <location>
        <position position="25"/>
    </location>
</feature>
<evidence type="ECO:0000313" key="2">
    <source>
        <dbReference type="EMBL" id="KTF05802.1"/>
    </source>
</evidence>
<protein>
    <submittedName>
        <fullName evidence="2">Uncharacterized protein</fullName>
    </submittedName>
</protein>
<feature type="region of interest" description="Disordered" evidence="1">
    <location>
        <begin position="1"/>
        <end position="25"/>
    </location>
</feature>